<evidence type="ECO:0000313" key="2">
    <source>
        <dbReference type="EMBL" id="TYI47254.1"/>
    </source>
</evidence>
<feature type="compositionally biased region" description="Polar residues" evidence="1">
    <location>
        <begin position="1"/>
        <end position="20"/>
    </location>
</feature>
<gene>
    <name evidence="2" type="ORF">E1A91_D13G159900v1</name>
</gene>
<protein>
    <submittedName>
        <fullName evidence="2">Uncharacterized protein</fullName>
    </submittedName>
</protein>
<proteinExistence type="predicted"/>
<dbReference type="AlphaFoldDB" id="A0A5D2S6B6"/>
<keyword evidence="3" id="KW-1185">Reference proteome</keyword>
<evidence type="ECO:0000313" key="3">
    <source>
        <dbReference type="Proteomes" id="UP000323597"/>
    </source>
</evidence>
<sequence>MGTTYFGQSANQNDFSQVSSHRGLPHARYQLKNPPSLLME</sequence>
<dbReference type="EMBL" id="CM017661">
    <property type="protein sequence ID" value="TYI47254.1"/>
    <property type="molecule type" value="Genomic_DNA"/>
</dbReference>
<accession>A0A5D2S6B6</accession>
<dbReference type="Proteomes" id="UP000323597">
    <property type="component" value="Chromosome D13"/>
</dbReference>
<evidence type="ECO:0000256" key="1">
    <source>
        <dbReference type="SAM" id="MobiDB-lite"/>
    </source>
</evidence>
<feature type="region of interest" description="Disordered" evidence="1">
    <location>
        <begin position="1"/>
        <end position="40"/>
    </location>
</feature>
<reference evidence="2 3" key="1">
    <citation type="submission" date="2019-07" db="EMBL/GenBank/DDBJ databases">
        <title>WGS assembly of Gossypium mustelinum.</title>
        <authorList>
            <person name="Chen Z.J."/>
            <person name="Sreedasyam A."/>
            <person name="Ando A."/>
            <person name="Song Q."/>
            <person name="De L."/>
            <person name="Hulse-Kemp A."/>
            <person name="Ding M."/>
            <person name="Ye W."/>
            <person name="Kirkbride R."/>
            <person name="Jenkins J."/>
            <person name="Plott C."/>
            <person name="Lovell J."/>
            <person name="Lin Y.-M."/>
            <person name="Vaughn R."/>
            <person name="Liu B."/>
            <person name="Li W."/>
            <person name="Simpson S."/>
            <person name="Scheffler B."/>
            <person name="Saski C."/>
            <person name="Grover C."/>
            <person name="Hu G."/>
            <person name="Conover J."/>
            <person name="Carlson J."/>
            <person name="Shu S."/>
            <person name="Boston L."/>
            <person name="Williams M."/>
            <person name="Peterson D."/>
            <person name="Mcgee K."/>
            <person name="Jones D."/>
            <person name="Wendel J."/>
            <person name="Stelly D."/>
            <person name="Grimwood J."/>
            <person name="Schmutz J."/>
        </authorList>
    </citation>
    <scope>NUCLEOTIDE SEQUENCE [LARGE SCALE GENOMIC DNA]</scope>
    <source>
        <strain evidence="2">1408120.09</strain>
    </source>
</reference>
<organism evidence="2 3">
    <name type="scientific">Gossypium mustelinum</name>
    <name type="common">Cotton</name>
    <name type="synonym">Gossypium caicoense</name>
    <dbReference type="NCBI Taxonomy" id="34275"/>
    <lineage>
        <taxon>Eukaryota</taxon>
        <taxon>Viridiplantae</taxon>
        <taxon>Streptophyta</taxon>
        <taxon>Embryophyta</taxon>
        <taxon>Tracheophyta</taxon>
        <taxon>Spermatophyta</taxon>
        <taxon>Magnoliopsida</taxon>
        <taxon>eudicotyledons</taxon>
        <taxon>Gunneridae</taxon>
        <taxon>Pentapetalae</taxon>
        <taxon>rosids</taxon>
        <taxon>malvids</taxon>
        <taxon>Malvales</taxon>
        <taxon>Malvaceae</taxon>
        <taxon>Malvoideae</taxon>
        <taxon>Gossypium</taxon>
    </lineage>
</organism>
<name>A0A5D2S6B6_GOSMU</name>